<keyword evidence="2" id="KW-1185">Reference proteome</keyword>
<dbReference type="EMBL" id="JAGTTM010000005">
    <property type="protein sequence ID" value="MCC2030217.1"/>
    <property type="molecule type" value="Genomic_DNA"/>
</dbReference>
<gene>
    <name evidence="1" type="ORF">KEC56_11950</name>
</gene>
<comment type="caution">
    <text evidence="1">The sequence shown here is derived from an EMBL/GenBank/DDBJ whole genome shotgun (WGS) entry which is preliminary data.</text>
</comment>
<dbReference type="Pfam" id="PF13563">
    <property type="entry name" value="2_5_RNA_ligase2"/>
    <property type="match status" value="1"/>
</dbReference>
<keyword evidence="1" id="KW-0436">Ligase</keyword>
<name>A0A9X1LQF8_9MICO</name>
<organism evidence="1 2">
    <name type="scientific">Microbacterium tenebrionis</name>
    <dbReference type="NCBI Taxonomy" id="2830665"/>
    <lineage>
        <taxon>Bacteria</taxon>
        <taxon>Bacillati</taxon>
        <taxon>Actinomycetota</taxon>
        <taxon>Actinomycetes</taxon>
        <taxon>Micrococcales</taxon>
        <taxon>Microbacteriaceae</taxon>
        <taxon>Microbacterium</taxon>
    </lineage>
</organism>
<dbReference type="Proteomes" id="UP001139289">
    <property type="component" value="Unassembled WGS sequence"/>
</dbReference>
<accession>A0A9X1LQF8</accession>
<dbReference type="SUPFAM" id="SSF55144">
    <property type="entry name" value="LigT-like"/>
    <property type="match status" value="1"/>
</dbReference>
<reference evidence="1" key="1">
    <citation type="submission" date="2021-04" db="EMBL/GenBank/DDBJ databases">
        <title>Microbacterium tenobrionis sp. nov. and Microbacterium allomyrinae sp. nov., isolated from larvae of Tenobrio molitor and Allomyrina dichotoma, respectively.</title>
        <authorList>
            <person name="Lee S.D."/>
        </authorList>
    </citation>
    <scope>NUCLEOTIDE SEQUENCE</scope>
    <source>
        <strain evidence="1">YMB-B2</strain>
    </source>
</reference>
<proteinExistence type="predicted"/>
<dbReference type="GO" id="GO:0016874">
    <property type="term" value="F:ligase activity"/>
    <property type="evidence" value="ECO:0007669"/>
    <property type="project" value="UniProtKB-KW"/>
</dbReference>
<dbReference type="AlphaFoldDB" id="A0A9X1LQF8"/>
<sequence>MNHPDQLASLEGQQYLVLRPTGAVAAEYRATQRDLLKLLPAEIKHPRTEHVTLRGFFEPERRHAVAALVREWAAVQHPIDITVDAIDTFPAPWQIVIMRLARTASLVAAHGSLTAVLEKTDFRRLDELALDDWIFHLSVVYGKTLAPDDWTELERASRRELTEAPACKVAEAELVWYEGGIEHAEVIPLG</sequence>
<evidence type="ECO:0000313" key="2">
    <source>
        <dbReference type="Proteomes" id="UP001139289"/>
    </source>
</evidence>
<dbReference type="InterPro" id="IPR009097">
    <property type="entry name" value="Cyclic_Pdiesterase"/>
</dbReference>
<evidence type="ECO:0000313" key="1">
    <source>
        <dbReference type="EMBL" id="MCC2030217.1"/>
    </source>
</evidence>
<protein>
    <submittedName>
        <fullName evidence="1">2'-5' RNA ligase family protein</fullName>
    </submittedName>
</protein>
<dbReference type="Gene3D" id="3.90.1140.10">
    <property type="entry name" value="Cyclic phosphodiesterase"/>
    <property type="match status" value="1"/>
</dbReference>